<organism evidence="1 2">
    <name type="scientific">Eumeta variegata</name>
    <name type="common">Bagworm moth</name>
    <name type="synonym">Eumeta japonica</name>
    <dbReference type="NCBI Taxonomy" id="151549"/>
    <lineage>
        <taxon>Eukaryota</taxon>
        <taxon>Metazoa</taxon>
        <taxon>Ecdysozoa</taxon>
        <taxon>Arthropoda</taxon>
        <taxon>Hexapoda</taxon>
        <taxon>Insecta</taxon>
        <taxon>Pterygota</taxon>
        <taxon>Neoptera</taxon>
        <taxon>Endopterygota</taxon>
        <taxon>Lepidoptera</taxon>
        <taxon>Glossata</taxon>
        <taxon>Ditrysia</taxon>
        <taxon>Tineoidea</taxon>
        <taxon>Psychidae</taxon>
        <taxon>Oiketicinae</taxon>
        <taxon>Eumeta</taxon>
    </lineage>
</organism>
<keyword evidence="2" id="KW-1185">Reference proteome</keyword>
<name>A0A4C1X4Z7_EUMVA</name>
<gene>
    <name evidence="1" type="ORF">EVAR_36101_1</name>
</gene>
<accession>A0A4C1X4Z7</accession>
<dbReference type="Proteomes" id="UP000299102">
    <property type="component" value="Unassembled WGS sequence"/>
</dbReference>
<evidence type="ECO:0000313" key="2">
    <source>
        <dbReference type="Proteomes" id="UP000299102"/>
    </source>
</evidence>
<evidence type="ECO:0000313" key="1">
    <source>
        <dbReference type="EMBL" id="GBP57449.1"/>
    </source>
</evidence>
<comment type="caution">
    <text evidence="1">The sequence shown here is derived from an EMBL/GenBank/DDBJ whole genome shotgun (WGS) entry which is preliminary data.</text>
</comment>
<dbReference type="AlphaFoldDB" id="A0A4C1X4Z7"/>
<sequence length="85" mass="9977">MEVKAKRDRQRKYHVKTYDFYLPYCKIGHATYTAHASSCTFTGRYQSDANVARPRPRTPRRPPLINEHNLFTAVPLISLGNRRRD</sequence>
<protein>
    <submittedName>
        <fullName evidence="1">Uncharacterized protein</fullName>
    </submittedName>
</protein>
<reference evidence="1 2" key="1">
    <citation type="journal article" date="2019" name="Commun. Biol.">
        <title>The bagworm genome reveals a unique fibroin gene that provides high tensile strength.</title>
        <authorList>
            <person name="Kono N."/>
            <person name="Nakamura H."/>
            <person name="Ohtoshi R."/>
            <person name="Tomita M."/>
            <person name="Numata K."/>
            <person name="Arakawa K."/>
        </authorList>
    </citation>
    <scope>NUCLEOTIDE SEQUENCE [LARGE SCALE GENOMIC DNA]</scope>
</reference>
<dbReference type="EMBL" id="BGZK01000717">
    <property type="protein sequence ID" value="GBP57449.1"/>
    <property type="molecule type" value="Genomic_DNA"/>
</dbReference>
<proteinExistence type="predicted"/>